<dbReference type="GO" id="GO:0090307">
    <property type="term" value="P:mitotic spindle assembly"/>
    <property type="evidence" value="ECO:0007669"/>
    <property type="project" value="TreeGrafter"/>
</dbReference>
<evidence type="ECO:0000256" key="1">
    <source>
        <dbReference type="ARBA" id="ARBA00022490"/>
    </source>
</evidence>
<dbReference type="GO" id="GO:0008608">
    <property type="term" value="P:attachment of spindle microtubules to kinetochore"/>
    <property type="evidence" value="ECO:0007669"/>
    <property type="project" value="TreeGrafter"/>
</dbReference>
<proteinExistence type="predicted"/>
<evidence type="ECO:0000256" key="2">
    <source>
        <dbReference type="ARBA" id="ARBA00022786"/>
    </source>
</evidence>
<dbReference type="PANTHER" id="PTHR31728:SF1">
    <property type="entry name" value="BRISC COMPLEX SUBUNIT ABRAXAS 2"/>
    <property type="match status" value="1"/>
</dbReference>
<dbReference type="Proteomes" id="UP000006813">
    <property type="component" value="Unassembled WGS sequence"/>
</dbReference>
<dbReference type="GO" id="GO:0070536">
    <property type="term" value="P:protein K63-linked deubiquitination"/>
    <property type="evidence" value="ECO:0007669"/>
    <property type="project" value="TreeGrafter"/>
</dbReference>
<gene>
    <name evidence="3" type="ORF">GW7_00215</name>
</gene>
<dbReference type="InParanoid" id="G5BEF1"/>
<dbReference type="GO" id="GO:0031593">
    <property type="term" value="F:polyubiquitin modification-dependent protein binding"/>
    <property type="evidence" value="ECO:0007669"/>
    <property type="project" value="TreeGrafter"/>
</dbReference>
<dbReference type="InterPro" id="IPR023240">
    <property type="entry name" value="BRISC_Abraxas2"/>
</dbReference>
<dbReference type="PRINTS" id="PR02053">
    <property type="entry name" value="BRISCABRO1"/>
</dbReference>
<dbReference type="AlphaFoldDB" id="G5BEF1"/>
<dbReference type="SUPFAM" id="SSF50249">
    <property type="entry name" value="Nucleic acid-binding proteins"/>
    <property type="match status" value="1"/>
</dbReference>
<dbReference type="GO" id="GO:0005634">
    <property type="term" value="C:nucleus"/>
    <property type="evidence" value="ECO:0007669"/>
    <property type="project" value="TreeGrafter"/>
</dbReference>
<sequence>MLGARCLFRALRFCSSVPCPRHKPSSKLSVRDALRSQNTSGERVKVQGWIRSVRSQKEVLFLHVNDGSSLESLQVVTDSSFDSNFISIANNSTHAVVYVLFRPNRRYNQRISPSIPNLGNTNQQEYKVSSVPDTSQCYASYEKTWYWAGDLAQWFHCLLCKRKDLSSISSTKKKKKEHGTDFFDKDGVMKDIRAIYNALQEKVHAVCADGEKIPDSSIPEMEQTFLPKEQLETVVRNQMTVIMKI</sequence>
<dbReference type="GO" id="GO:0008017">
    <property type="term" value="F:microtubule binding"/>
    <property type="evidence" value="ECO:0007669"/>
    <property type="project" value="TreeGrafter"/>
</dbReference>
<keyword evidence="1" id="KW-0963">Cytoplasm</keyword>
<reference evidence="3 4" key="1">
    <citation type="journal article" date="2011" name="Nature">
        <title>Genome sequencing reveals insights into physiology and longevity of the naked mole rat.</title>
        <authorList>
            <person name="Kim E.B."/>
            <person name="Fang X."/>
            <person name="Fushan A.A."/>
            <person name="Huang Z."/>
            <person name="Lobanov A.V."/>
            <person name="Han L."/>
            <person name="Marino S.M."/>
            <person name="Sun X."/>
            <person name="Turanov A.A."/>
            <person name="Yang P."/>
            <person name="Yim S.H."/>
            <person name="Zhao X."/>
            <person name="Kasaikina M.V."/>
            <person name="Stoletzki N."/>
            <person name="Peng C."/>
            <person name="Polak P."/>
            <person name="Xiong Z."/>
            <person name="Kiezun A."/>
            <person name="Zhu Y."/>
            <person name="Chen Y."/>
            <person name="Kryukov G.V."/>
            <person name="Zhang Q."/>
            <person name="Peshkin L."/>
            <person name="Yang L."/>
            <person name="Bronson R.T."/>
            <person name="Buffenstein R."/>
            <person name="Wang B."/>
            <person name="Han C."/>
            <person name="Li Q."/>
            <person name="Chen L."/>
            <person name="Zhao W."/>
            <person name="Sunyaev S.R."/>
            <person name="Park T.J."/>
            <person name="Zhang G."/>
            <person name="Wang J."/>
            <person name="Gladyshev V.N."/>
        </authorList>
    </citation>
    <scope>NUCLEOTIDE SEQUENCE [LARGE SCALE GENOMIC DNA]</scope>
</reference>
<organism evidence="3 4">
    <name type="scientific">Heterocephalus glaber</name>
    <name type="common">Naked mole rat</name>
    <dbReference type="NCBI Taxonomy" id="10181"/>
    <lineage>
        <taxon>Eukaryota</taxon>
        <taxon>Metazoa</taxon>
        <taxon>Chordata</taxon>
        <taxon>Craniata</taxon>
        <taxon>Vertebrata</taxon>
        <taxon>Euteleostomi</taxon>
        <taxon>Mammalia</taxon>
        <taxon>Eutheria</taxon>
        <taxon>Euarchontoglires</taxon>
        <taxon>Glires</taxon>
        <taxon>Rodentia</taxon>
        <taxon>Hystricomorpha</taxon>
        <taxon>Bathyergidae</taxon>
        <taxon>Heterocephalus</taxon>
    </lineage>
</organism>
<dbReference type="PANTHER" id="PTHR31728">
    <property type="entry name" value="ABRAXAS FAMILY MEMBER"/>
    <property type="match status" value="1"/>
</dbReference>
<dbReference type="Gene3D" id="2.40.50.140">
    <property type="entry name" value="Nucleic acid-binding proteins"/>
    <property type="match status" value="1"/>
</dbReference>
<keyword evidence="2" id="KW-0833">Ubl conjugation pathway</keyword>
<protein>
    <submittedName>
        <fullName evidence="3">BRISC complex subunit Abro1</fullName>
    </submittedName>
</protein>
<dbReference type="EMBL" id="JH169811">
    <property type="protein sequence ID" value="EHB07662.1"/>
    <property type="molecule type" value="Genomic_DNA"/>
</dbReference>
<evidence type="ECO:0000313" key="4">
    <source>
        <dbReference type="Proteomes" id="UP000006813"/>
    </source>
</evidence>
<accession>G5BEF1</accession>
<evidence type="ECO:0000313" key="3">
    <source>
        <dbReference type="EMBL" id="EHB07662.1"/>
    </source>
</evidence>
<dbReference type="InterPro" id="IPR012340">
    <property type="entry name" value="NA-bd_OB-fold"/>
</dbReference>
<dbReference type="InterPro" id="IPR023238">
    <property type="entry name" value="FAM175"/>
</dbReference>
<dbReference type="STRING" id="10181.G5BEF1"/>
<name>G5BEF1_HETGA</name>